<accession>A0AAV1Y2C1</accession>
<keyword evidence="2" id="KW-1185">Reference proteome</keyword>
<sequence length="75" mass="8669">MSYKGGLMVRVKEVEGFEAYVGVLLLNTAFVGVVSEWQHTCSPLMSREISGHLDNLFMDYFKYFATLRRQAWCLQ</sequence>
<evidence type="ECO:0000313" key="1">
    <source>
        <dbReference type="EMBL" id="CAL0327496.1"/>
    </source>
</evidence>
<gene>
    <name evidence="1" type="ORF">LLUT_LOCUS28556</name>
</gene>
<protein>
    <submittedName>
        <fullName evidence="1">Uncharacterized protein</fullName>
    </submittedName>
</protein>
<comment type="caution">
    <text evidence="1">The sequence shown here is derived from an EMBL/GenBank/DDBJ whole genome shotgun (WGS) entry which is preliminary data.</text>
</comment>
<proteinExistence type="predicted"/>
<organism evidence="1 2">
    <name type="scientific">Lupinus luteus</name>
    <name type="common">European yellow lupine</name>
    <dbReference type="NCBI Taxonomy" id="3873"/>
    <lineage>
        <taxon>Eukaryota</taxon>
        <taxon>Viridiplantae</taxon>
        <taxon>Streptophyta</taxon>
        <taxon>Embryophyta</taxon>
        <taxon>Tracheophyta</taxon>
        <taxon>Spermatophyta</taxon>
        <taxon>Magnoliopsida</taxon>
        <taxon>eudicotyledons</taxon>
        <taxon>Gunneridae</taxon>
        <taxon>Pentapetalae</taxon>
        <taxon>rosids</taxon>
        <taxon>fabids</taxon>
        <taxon>Fabales</taxon>
        <taxon>Fabaceae</taxon>
        <taxon>Papilionoideae</taxon>
        <taxon>50 kb inversion clade</taxon>
        <taxon>genistoids sensu lato</taxon>
        <taxon>core genistoids</taxon>
        <taxon>Genisteae</taxon>
        <taxon>Lupinus</taxon>
    </lineage>
</organism>
<evidence type="ECO:0000313" key="2">
    <source>
        <dbReference type="Proteomes" id="UP001497480"/>
    </source>
</evidence>
<dbReference type="EMBL" id="CAXHTB010000020">
    <property type="protein sequence ID" value="CAL0327496.1"/>
    <property type="molecule type" value="Genomic_DNA"/>
</dbReference>
<dbReference type="Proteomes" id="UP001497480">
    <property type="component" value="Unassembled WGS sequence"/>
</dbReference>
<name>A0AAV1Y2C1_LUPLU</name>
<reference evidence="1 2" key="1">
    <citation type="submission" date="2024-03" db="EMBL/GenBank/DDBJ databases">
        <authorList>
            <person name="Martinez-Hernandez J."/>
        </authorList>
    </citation>
    <scope>NUCLEOTIDE SEQUENCE [LARGE SCALE GENOMIC DNA]</scope>
</reference>
<dbReference type="AlphaFoldDB" id="A0AAV1Y2C1"/>